<comment type="caution">
    <text evidence="2">The sequence shown here is derived from an EMBL/GenBank/DDBJ whole genome shotgun (WGS) entry which is preliminary data.</text>
</comment>
<evidence type="ECO:0000313" key="2">
    <source>
        <dbReference type="EMBL" id="MCG7508886.1"/>
    </source>
</evidence>
<reference evidence="2 3" key="1">
    <citation type="submission" date="2022-02" db="EMBL/GenBank/DDBJ databases">
        <title>Draft genome sequence of Mezorhizobium retamae strain IRAMC:0171 isolated from Retama raetam nodules.</title>
        <authorList>
            <person name="Bengaied R."/>
            <person name="Sbissi I."/>
            <person name="Huber K."/>
            <person name="Ghodbane F."/>
            <person name="Nouioui I."/>
            <person name="Tarhouni M."/>
            <person name="Gtari M."/>
        </authorList>
    </citation>
    <scope>NUCLEOTIDE SEQUENCE [LARGE SCALE GENOMIC DNA]</scope>
    <source>
        <strain evidence="2 3">IRAMC:0171</strain>
    </source>
</reference>
<dbReference type="PIRSF" id="PIRSF001439">
    <property type="entry name" value="CryM"/>
    <property type="match status" value="1"/>
</dbReference>
<comment type="similarity">
    <text evidence="1">Belongs to the ornithine cyclodeaminase/mu-crystallin family.</text>
</comment>
<sequence>MNSMQTASSNLDKGEIKVLSLSEAEIKECIDLRKLLDALADGFRALSDGRVVNPARPQLDIPDAGYALAMPAWMKGKYLTVKLVNVFEGNIGKGIPSHLATIHLFDPETGAPVCIMDGTYITAVRTSGSAVLSVRELARRDAKIATLVGAGVQAGQHLRLLPLVRDFQEIRLFSKDFADAKALASRHAGVVAVEDLEAAVRSSDVVCLATHSYTPVISAGWIQPGTHVSSVGVAPPGGELPIDLIARGDLFVETRDSFLPTPVGCCELAGIDPQAGTDLGAMLLGQRPGRTSDQQITIYKAMGVAMEDMMAADLAYCEAKRLGVGQTISL</sequence>
<dbReference type="SUPFAM" id="SSF51735">
    <property type="entry name" value="NAD(P)-binding Rossmann-fold domains"/>
    <property type="match status" value="1"/>
</dbReference>
<dbReference type="InterPro" id="IPR023401">
    <property type="entry name" value="ODC_N"/>
</dbReference>
<dbReference type="Gene3D" id="3.40.50.720">
    <property type="entry name" value="NAD(P)-binding Rossmann-like Domain"/>
    <property type="match status" value="1"/>
</dbReference>
<dbReference type="PANTHER" id="PTHR13812">
    <property type="entry name" value="KETIMINE REDUCTASE MU-CRYSTALLIN"/>
    <property type="match status" value="1"/>
</dbReference>
<accession>A0ABS9QN61</accession>
<protein>
    <submittedName>
        <fullName evidence="2">Ornithine cyclodeaminase family protein</fullName>
    </submittedName>
</protein>
<dbReference type="RefSeq" id="WP_239370389.1">
    <property type="nucleotide sequence ID" value="NZ_JAKREW010000057.1"/>
</dbReference>
<proteinExistence type="inferred from homology"/>
<dbReference type="Gene3D" id="3.30.1780.10">
    <property type="entry name" value="ornithine cyclodeaminase, domain 1"/>
    <property type="match status" value="1"/>
</dbReference>
<keyword evidence="3" id="KW-1185">Reference proteome</keyword>
<organism evidence="2 3">
    <name type="scientific">Mesorhizobium retamae</name>
    <dbReference type="NCBI Taxonomy" id="2912854"/>
    <lineage>
        <taxon>Bacteria</taxon>
        <taxon>Pseudomonadati</taxon>
        <taxon>Pseudomonadota</taxon>
        <taxon>Alphaproteobacteria</taxon>
        <taxon>Hyphomicrobiales</taxon>
        <taxon>Phyllobacteriaceae</taxon>
        <taxon>Mesorhizobium</taxon>
    </lineage>
</organism>
<dbReference type="InterPro" id="IPR036291">
    <property type="entry name" value="NAD(P)-bd_dom_sf"/>
</dbReference>
<evidence type="ECO:0000256" key="1">
    <source>
        <dbReference type="ARBA" id="ARBA00008903"/>
    </source>
</evidence>
<dbReference type="Pfam" id="PF02423">
    <property type="entry name" value="OCD_Mu_crystall"/>
    <property type="match status" value="1"/>
</dbReference>
<dbReference type="PANTHER" id="PTHR13812:SF19">
    <property type="entry name" value="KETIMINE REDUCTASE MU-CRYSTALLIN"/>
    <property type="match status" value="1"/>
</dbReference>
<dbReference type="Proteomes" id="UP001201701">
    <property type="component" value="Unassembled WGS sequence"/>
</dbReference>
<dbReference type="EMBL" id="JAKREW010000057">
    <property type="protein sequence ID" value="MCG7508886.1"/>
    <property type="molecule type" value="Genomic_DNA"/>
</dbReference>
<name>A0ABS9QN61_9HYPH</name>
<evidence type="ECO:0000313" key="3">
    <source>
        <dbReference type="Proteomes" id="UP001201701"/>
    </source>
</evidence>
<gene>
    <name evidence="2" type="ORF">L4923_28005</name>
</gene>
<dbReference type="InterPro" id="IPR003462">
    <property type="entry name" value="ODC_Mu_crystall"/>
</dbReference>